<reference evidence="14 15" key="1">
    <citation type="submission" date="2019-05" db="EMBL/GenBank/DDBJ databases">
        <title>The Complete Genome Sequence of the n-alkane-degrading Desulfoglaeba alkanexedens ALDC reveals multiple alkylsuccinate synthase gene clusters.</title>
        <authorList>
            <person name="Callaghan A.V."/>
            <person name="Davidova I.A."/>
            <person name="Duncan K.E."/>
            <person name="Morris B."/>
            <person name="McInerney M.J."/>
        </authorList>
    </citation>
    <scope>NUCLEOTIDE SEQUENCE [LARGE SCALE GENOMIC DNA]</scope>
    <source>
        <strain evidence="14 15">ALDC</strain>
    </source>
</reference>
<protein>
    <recommendedName>
        <fullName evidence="6 12">Dihydropteroate synthase</fullName>
        <shortName evidence="12">DHPS</shortName>
        <ecNumber evidence="5 12">2.5.1.15</ecNumber>
    </recommendedName>
    <alternativeName>
        <fullName evidence="11 12">Dihydropteroate pyrophosphorylase</fullName>
    </alternativeName>
</protein>
<evidence type="ECO:0000256" key="7">
    <source>
        <dbReference type="ARBA" id="ARBA00022679"/>
    </source>
</evidence>
<dbReference type="UniPathway" id="UPA00077">
    <property type="reaction ID" value="UER00156"/>
</dbReference>
<evidence type="ECO:0000313" key="14">
    <source>
        <dbReference type="EMBL" id="QCQ22859.1"/>
    </source>
</evidence>
<dbReference type="OrthoDB" id="9811744at2"/>
<dbReference type="SUPFAM" id="SSF51717">
    <property type="entry name" value="Dihydropteroate synthetase-like"/>
    <property type="match status" value="1"/>
</dbReference>
<keyword evidence="9 12" id="KW-0460">Magnesium</keyword>
<evidence type="ECO:0000256" key="2">
    <source>
        <dbReference type="ARBA" id="ARBA00001946"/>
    </source>
</evidence>
<accession>A0A4P8L4L1</accession>
<evidence type="ECO:0000256" key="6">
    <source>
        <dbReference type="ARBA" id="ARBA00016919"/>
    </source>
</evidence>
<evidence type="ECO:0000256" key="5">
    <source>
        <dbReference type="ARBA" id="ARBA00012458"/>
    </source>
</evidence>
<dbReference type="Pfam" id="PF00809">
    <property type="entry name" value="Pterin_bind"/>
    <property type="match status" value="1"/>
</dbReference>
<keyword evidence="10 12" id="KW-0289">Folate biosynthesis</keyword>
<reference evidence="14 15" key="2">
    <citation type="submission" date="2019-05" db="EMBL/GenBank/DDBJ databases">
        <authorList>
            <person name="Suflita J.M."/>
            <person name="Marks C.R."/>
        </authorList>
    </citation>
    <scope>NUCLEOTIDE SEQUENCE [LARGE SCALE GENOMIC DNA]</scope>
    <source>
        <strain evidence="14 15">ALDC</strain>
    </source>
</reference>
<evidence type="ECO:0000256" key="10">
    <source>
        <dbReference type="ARBA" id="ARBA00022909"/>
    </source>
</evidence>
<comment type="function">
    <text evidence="12">Catalyzes the condensation of para-aminobenzoate (pABA) with 6-hydroxymethyl-7,8-dihydropterin diphosphate (DHPt-PP) to form 7,8-dihydropteroate (H2Pte), the immediate precursor of folate derivatives.</text>
</comment>
<comment type="cofactor">
    <cofactor evidence="2 12">
        <name>Mg(2+)</name>
        <dbReference type="ChEBI" id="CHEBI:18420"/>
    </cofactor>
</comment>
<dbReference type="EC" id="2.5.1.15" evidence="5 12"/>
<dbReference type="EMBL" id="CP040098">
    <property type="protein sequence ID" value="QCQ22859.1"/>
    <property type="molecule type" value="Genomic_DNA"/>
</dbReference>
<dbReference type="GO" id="GO:0004156">
    <property type="term" value="F:dihydropteroate synthase activity"/>
    <property type="evidence" value="ECO:0007669"/>
    <property type="project" value="UniProtKB-EC"/>
</dbReference>
<evidence type="ECO:0000256" key="1">
    <source>
        <dbReference type="ARBA" id="ARBA00000012"/>
    </source>
</evidence>
<evidence type="ECO:0000259" key="13">
    <source>
        <dbReference type="PROSITE" id="PS50972"/>
    </source>
</evidence>
<dbReference type="Proteomes" id="UP000298602">
    <property type="component" value="Chromosome"/>
</dbReference>
<evidence type="ECO:0000256" key="4">
    <source>
        <dbReference type="ARBA" id="ARBA00009503"/>
    </source>
</evidence>
<comment type="catalytic activity">
    <reaction evidence="1">
        <text>(7,8-dihydropterin-6-yl)methyl diphosphate + 4-aminobenzoate = 7,8-dihydropteroate + diphosphate</text>
        <dbReference type="Rhea" id="RHEA:19949"/>
        <dbReference type="ChEBI" id="CHEBI:17836"/>
        <dbReference type="ChEBI" id="CHEBI:17839"/>
        <dbReference type="ChEBI" id="CHEBI:33019"/>
        <dbReference type="ChEBI" id="CHEBI:72950"/>
        <dbReference type="EC" id="2.5.1.15"/>
    </reaction>
</comment>
<dbReference type="GO" id="GO:0046654">
    <property type="term" value="P:tetrahydrofolate biosynthetic process"/>
    <property type="evidence" value="ECO:0007669"/>
    <property type="project" value="UniProtKB-UniPathway"/>
</dbReference>
<comment type="similarity">
    <text evidence="4 12">Belongs to the DHPS family.</text>
</comment>
<dbReference type="InterPro" id="IPR045031">
    <property type="entry name" value="DHP_synth-like"/>
</dbReference>
<sequence>MTVRRRPVYTLRLRSRPWVLGDRTQVMGIVNVTPDSFSDGGICYEPDAALLHARRLIEEGADILDIGGESTRPFSDPVALEEEIERVVPLIRRIREFSDIPISIDTTKAETARRALEAGADIVNDVSALGFDPEMASVAAETRVPLIVMHMLGTPKTMQQSPRYDSLFSEIVAFLEERIRFAVERGVERSQIIVDPGIGFGKSVDHNLRLVRDLDVFHVLERPVLFGASRKRFIGTVLDRPPQEREVGTAVVNTFAAAAGAHIVRVHDVGFHRQAAAMADAVRGAWSTP</sequence>
<proteinExistence type="inferred from homology"/>
<dbReference type="PANTHER" id="PTHR20941:SF1">
    <property type="entry name" value="FOLIC ACID SYNTHESIS PROTEIN FOL1"/>
    <property type="match status" value="1"/>
</dbReference>
<keyword evidence="8 12" id="KW-0479">Metal-binding</keyword>
<evidence type="ECO:0000256" key="9">
    <source>
        <dbReference type="ARBA" id="ARBA00022842"/>
    </source>
</evidence>
<keyword evidence="7 12" id="KW-0808">Transferase</keyword>
<dbReference type="PROSITE" id="PS00792">
    <property type="entry name" value="DHPS_1"/>
    <property type="match status" value="1"/>
</dbReference>
<feature type="domain" description="Pterin-binding" evidence="13">
    <location>
        <begin position="24"/>
        <end position="277"/>
    </location>
</feature>
<dbReference type="Gene3D" id="3.20.20.20">
    <property type="entry name" value="Dihydropteroate synthase-like"/>
    <property type="match status" value="1"/>
</dbReference>
<dbReference type="PROSITE" id="PS00793">
    <property type="entry name" value="DHPS_2"/>
    <property type="match status" value="1"/>
</dbReference>
<dbReference type="AlphaFoldDB" id="A0A4P8L4L1"/>
<evidence type="ECO:0000256" key="8">
    <source>
        <dbReference type="ARBA" id="ARBA00022723"/>
    </source>
</evidence>
<dbReference type="PROSITE" id="PS50972">
    <property type="entry name" value="PTERIN_BINDING"/>
    <property type="match status" value="1"/>
</dbReference>
<organism evidence="14 15">
    <name type="scientific">Desulfoglaeba alkanexedens ALDC</name>
    <dbReference type="NCBI Taxonomy" id="980445"/>
    <lineage>
        <taxon>Bacteria</taxon>
        <taxon>Pseudomonadati</taxon>
        <taxon>Thermodesulfobacteriota</taxon>
        <taxon>Syntrophobacteria</taxon>
        <taxon>Syntrophobacterales</taxon>
        <taxon>Syntrophobacteraceae</taxon>
        <taxon>Desulfoglaeba</taxon>
    </lineage>
</organism>
<dbReference type="RefSeq" id="WP_137425142.1">
    <property type="nucleotide sequence ID" value="NZ_CP040098.1"/>
</dbReference>
<keyword evidence="15" id="KW-1185">Reference proteome</keyword>
<dbReference type="PANTHER" id="PTHR20941">
    <property type="entry name" value="FOLATE SYNTHESIS PROTEINS"/>
    <property type="match status" value="1"/>
</dbReference>
<evidence type="ECO:0000313" key="15">
    <source>
        <dbReference type="Proteomes" id="UP000298602"/>
    </source>
</evidence>
<evidence type="ECO:0000256" key="12">
    <source>
        <dbReference type="RuleBase" id="RU361205"/>
    </source>
</evidence>
<dbReference type="FunFam" id="3.20.20.20:FF:000006">
    <property type="entry name" value="Dihydropteroate synthase"/>
    <property type="match status" value="1"/>
</dbReference>
<evidence type="ECO:0000256" key="3">
    <source>
        <dbReference type="ARBA" id="ARBA00004763"/>
    </source>
</evidence>
<dbReference type="CDD" id="cd00739">
    <property type="entry name" value="DHPS"/>
    <property type="match status" value="1"/>
</dbReference>
<dbReference type="GO" id="GO:0046872">
    <property type="term" value="F:metal ion binding"/>
    <property type="evidence" value="ECO:0007669"/>
    <property type="project" value="UniProtKB-KW"/>
</dbReference>
<dbReference type="InterPro" id="IPR011005">
    <property type="entry name" value="Dihydropteroate_synth-like_sf"/>
</dbReference>
<dbReference type="NCBIfam" id="TIGR01496">
    <property type="entry name" value="DHPS"/>
    <property type="match status" value="1"/>
</dbReference>
<dbReference type="InterPro" id="IPR000489">
    <property type="entry name" value="Pterin-binding_dom"/>
</dbReference>
<evidence type="ECO:0000256" key="11">
    <source>
        <dbReference type="ARBA" id="ARBA00030193"/>
    </source>
</evidence>
<comment type="pathway">
    <text evidence="3 12">Cofactor biosynthesis; tetrahydrofolate biosynthesis; 7,8-dihydrofolate from 2-amino-4-hydroxy-6-hydroxymethyl-7,8-dihydropteridine diphosphate and 4-aminobenzoate: step 1/2.</text>
</comment>
<dbReference type="InterPro" id="IPR006390">
    <property type="entry name" value="DHP_synth_dom"/>
</dbReference>
<dbReference type="KEGG" id="dax:FDQ92_12160"/>
<name>A0A4P8L4L1_9BACT</name>
<dbReference type="GO" id="GO:0046656">
    <property type="term" value="P:folic acid biosynthetic process"/>
    <property type="evidence" value="ECO:0007669"/>
    <property type="project" value="UniProtKB-KW"/>
</dbReference>
<gene>
    <name evidence="14" type="primary">folP</name>
    <name evidence="14" type="ORF">FDQ92_12160</name>
</gene>
<dbReference type="GO" id="GO:0005829">
    <property type="term" value="C:cytosol"/>
    <property type="evidence" value="ECO:0007669"/>
    <property type="project" value="TreeGrafter"/>
</dbReference>